<dbReference type="InterPro" id="IPR010982">
    <property type="entry name" value="Lambda_DNA-bd_dom_sf"/>
</dbReference>
<sequence length="372" mass="37463">MTSTAADAAPAALDAAIQSEVTAGAALRRAREARGLHIAALAATLKVPQSKLEALEGDRYKELPDATFARALARSVCRALKIEAEPVLAMLPRGGGEASLDRVTPGLNQPFRERAASQEPMVSLALLKNPVLLGGAALLVAALAVYLVPASVVDDLTHRFQRDRESASTTGTPASPAGTTTEPVQVEAPTVTGTAPVTADAASATLPAAGSTTPPAAATAQTSPLTGNAAGTTSGTSLTTPATTTPAATATTPATSTPTTPAPTVTTTAPATTATTPVPNATTPAAAASATPAGAGLLRVRATGDTWVEVVDSRGQTLLSRLLRNGEQVDLNGTAPLKLRVGNVSGTELVFRGKSVDLAARARDNVARLELN</sequence>
<evidence type="ECO:0000259" key="3">
    <source>
        <dbReference type="Pfam" id="PF13464"/>
    </source>
</evidence>
<gene>
    <name evidence="4" type="ORF">FHS28_003787</name>
</gene>
<dbReference type="RefSeq" id="WP_184295195.1">
    <property type="nucleotide sequence ID" value="NZ_JACHXO010000007.1"/>
</dbReference>
<keyword evidence="2" id="KW-0472">Membrane</keyword>
<keyword evidence="2" id="KW-1133">Transmembrane helix</keyword>
<dbReference type="Pfam" id="PF13413">
    <property type="entry name" value="HTH_25"/>
    <property type="match status" value="1"/>
</dbReference>
<feature type="region of interest" description="Disordered" evidence="1">
    <location>
        <begin position="206"/>
        <end position="291"/>
    </location>
</feature>
<evidence type="ECO:0000313" key="5">
    <source>
        <dbReference type="Proteomes" id="UP000574369"/>
    </source>
</evidence>
<comment type="caution">
    <text evidence="4">The sequence shown here is derived from an EMBL/GenBank/DDBJ whole genome shotgun (WGS) entry which is preliminary data.</text>
</comment>
<dbReference type="SUPFAM" id="SSF47413">
    <property type="entry name" value="lambda repressor-like DNA-binding domains"/>
    <property type="match status" value="1"/>
</dbReference>
<keyword evidence="2" id="KW-0812">Transmembrane</keyword>
<proteinExistence type="predicted"/>
<dbReference type="PANTHER" id="PTHR34475">
    <property type="match status" value="1"/>
</dbReference>
<dbReference type="EMBL" id="JACHXO010000007">
    <property type="protein sequence ID" value="MBB3196375.1"/>
    <property type="molecule type" value="Genomic_DNA"/>
</dbReference>
<evidence type="ECO:0000313" key="4">
    <source>
        <dbReference type="EMBL" id="MBB3196375.1"/>
    </source>
</evidence>
<keyword evidence="5" id="KW-1185">Reference proteome</keyword>
<name>A0ABR6GWE5_9BURK</name>
<accession>A0ABR6GWE5</accession>
<dbReference type="InterPro" id="IPR050400">
    <property type="entry name" value="Bact_Cytoskel_RodZ"/>
</dbReference>
<feature type="compositionally biased region" description="Low complexity" evidence="1">
    <location>
        <begin position="167"/>
        <end position="187"/>
    </location>
</feature>
<dbReference type="Pfam" id="PF13464">
    <property type="entry name" value="RodZ_C"/>
    <property type="match status" value="1"/>
</dbReference>
<dbReference type="Proteomes" id="UP000574369">
    <property type="component" value="Unassembled WGS sequence"/>
</dbReference>
<evidence type="ECO:0000256" key="2">
    <source>
        <dbReference type="SAM" id="Phobius"/>
    </source>
</evidence>
<evidence type="ECO:0000256" key="1">
    <source>
        <dbReference type="SAM" id="MobiDB-lite"/>
    </source>
</evidence>
<feature type="region of interest" description="Disordered" evidence="1">
    <location>
        <begin position="162"/>
        <end position="187"/>
    </location>
</feature>
<organism evidence="4 5">
    <name type="scientific">Roseateles terrae</name>
    <dbReference type="NCBI Taxonomy" id="431060"/>
    <lineage>
        <taxon>Bacteria</taxon>
        <taxon>Pseudomonadati</taxon>
        <taxon>Pseudomonadota</taxon>
        <taxon>Betaproteobacteria</taxon>
        <taxon>Burkholderiales</taxon>
        <taxon>Sphaerotilaceae</taxon>
        <taxon>Roseateles</taxon>
    </lineage>
</organism>
<reference evidence="4 5" key="1">
    <citation type="submission" date="2020-08" db="EMBL/GenBank/DDBJ databases">
        <title>Genomic Encyclopedia of Type Strains, Phase III (KMG-III): the genomes of soil and plant-associated and newly described type strains.</title>
        <authorList>
            <person name="Whitman W."/>
        </authorList>
    </citation>
    <scope>NUCLEOTIDE SEQUENCE [LARGE SCALE GENOMIC DNA]</scope>
    <source>
        <strain evidence="4 5">CECT 7247</strain>
    </source>
</reference>
<protein>
    <submittedName>
        <fullName evidence="4">Cytoskeleton protein RodZ</fullName>
    </submittedName>
</protein>
<dbReference type="Gene3D" id="1.10.260.40">
    <property type="entry name" value="lambda repressor-like DNA-binding domains"/>
    <property type="match status" value="1"/>
</dbReference>
<dbReference type="PANTHER" id="PTHR34475:SF1">
    <property type="entry name" value="CYTOSKELETON PROTEIN RODZ"/>
    <property type="match status" value="1"/>
</dbReference>
<dbReference type="InterPro" id="IPR025194">
    <property type="entry name" value="RodZ-like_C"/>
</dbReference>
<feature type="domain" description="Cytoskeleton protein RodZ-like C-terminal" evidence="3">
    <location>
        <begin position="299"/>
        <end position="370"/>
    </location>
</feature>
<feature type="transmembrane region" description="Helical" evidence="2">
    <location>
        <begin position="131"/>
        <end position="152"/>
    </location>
</feature>